<evidence type="ECO:0000313" key="8">
    <source>
        <dbReference type="Proteomes" id="UP000297248"/>
    </source>
</evidence>
<evidence type="ECO:0000256" key="3">
    <source>
        <dbReference type="ARBA" id="ARBA00022801"/>
    </source>
</evidence>
<keyword evidence="2" id="KW-0479">Metal-binding</keyword>
<evidence type="ECO:0000313" key="7">
    <source>
        <dbReference type="EMBL" id="TEW65883.1"/>
    </source>
</evidence>
<feature type="domain" description="MPN" evidence="6">
    <location>
        <begin position="1"/>
        <end position="83"/>
    </location>
</feature>
<dbReference type="Proteomes" id="UP000297248">
    <property type="component" value="Unassembled WGS sequence"/>
</dbReference>
<dbReference type="CDD" id="cd08071">
    <property type="entry name" value="MPN_DUF2466"/>
    <property type="match status" value="1"/>
</dbReference>
<evidence type="ECO:0000256" key="2">
    <source>
        <dbReference type="ARBA" id="ARBA00022723"/>
    </source>
</evidence>
<evidence type="ECO:0000259" key="6">
    <source>
        <dbReference type="PROSITE" id="PS50249"/>
    </source>
</evidence>
<dbReference type="PROSITE" id="PS50249">
    <property type="entry name" value="MPN"/>
    <property type="match status" value="1"/>
</dbReference>
<dbReference type="Gene3D" id="3.40.140.10">
    <property type="entry name" value="Cytidine Deaminase, domain 2"/>
    <property type="match status" value="1"/>
</dbReference>
<comment type="caution">
    <text evidence="7">The sequence shown here is derived from an EMBL/GenBank/DDBJ whole genome shotgun (WGS) entry which is preliminary data.</text>
</comment>
<dbReference type="GO" id="GO:0046872">
    <property type="term" value="F:metal ion binding"/>
    <property type="evidence" value="ECO:0007669"/>
    <property type="project" value="UniProtKB-KW"/>
</dbReference>
<dbReference type="Pfam" id="PF04002">
    <property type="entry name" value="RadC"/>
    <property type="match status" value="1"/>
</dbReference>
<proteinExistence type="predicted"/>
<dbReference type="AlphaFoldDB" id="A0A4Y8ABH6"/>
<dbReference type="OrthoDB" id="9804482at2"/>
<evidence type="ECO:0000256" key="5">
    <source>
        <dbReference type="ARBA" id="ARBA00023049"/>
    </source>
</evidence>
<evidence type="ECO:0000256" key="1">
    <source>
        <dbReference type="ARBA" id="ARBA00022670"/>
    </source>
</evidence>
<dbReference type="InterPro" id="IPR001405">
    <property type="entry name" value="UPF0758"/>
</dbReference>
<keyword evidence="4" id="KW-0862">Zinc</keyword>
<organism evidence="7 8">
    <name type="scientific">Mucilaginibacter phyllosphaerae</name>
    <dbReference type="NCBI Taxonomy" id="1812349"/>
    <lineage>
        <taxon>Bacteria</taxon>
        <taxon>Pseudomonadati</taxon>
        <taxon>Bacteroidota</taxon>
        <taxon>Sphingobacteriia</taxon>
        <taxon>Sphingobacteriales</taxon>
        <taxon>Sphingobacteriaceae</taxon>
        <taxon>Mucilaginibacter</taxon>
    </lineage>
</organism>
<name>A0A4Y8ABH6_9SPHI</name>
<keyword evidence="5" id="KW-0482">Metalloprotease</keyword>
<keyword evidence="3" id="KW-0378">Hydrolase</keyword>
<dbReference type="InterPro" id="IPR037518">
    <property type="entry name" value="MPN"/>
</dbReference>
<accession>A0A4Y8ABH6</accession>
<dbReference type="PANTHER" id="PTHR30471">
    <property type="entry name" value="DNA REPAIR PROTEIN RADC"/>
    <property type="match status" value="1"/>
</dbReference>
<sequence>MSSGGIVGTVVDPRLIFVTALKANACAIILAHNHPCGNLTPSMGDKKMTNRLMDAGKLLNIEVLDHIIVTSGGYYSFAEQMAYEKVQHGKSFYLEALQPF</sequence>
<dbReference type="EMBL" id="SNQG01000004">
    <property type="protein sequence ID" value="TEW65883.1"/>
    <property type="molecule type" value="Genomic_DNA"/>
</dbReference>
<reference evidence="7 8" key="1">
    <citation type="journal article" date="2016" name="Int. J. Syst. Evol. Microbiol.">
        <title>Proposal of Mucilaginibacter phyllosphaerae sp. nov. isolated from the phyllosphere of Galium album.</title>
        <authorList>
            <person name="Aydogan E.L."/>
            <person name="Busse H.J."/>
            <person name="Moser G."/>
            <person name="Muller C."/>
            <person name="Kampfer P."/>
            <person name="Glaeser S.P."/>
        </authorList>
    </citation>
    <scope>NUCLEOTIDE SEQUENCE [LARGE SCALE GENOMIC DNA]</scope>
    <source>
        <strain evidence="7 8">PP-F2FG21</strain>
    </source>
</reference>
<gene>
    <name evidence="7" type="ORF">E2R65_12165</name>
</gene>
<dbReference type="PANTHER" id="PTHR30471:SF3">
    <property type="entry name" value="UPF0758 PROTEIN YEES-RELATED"/>
    <property type="match status" value="1"/>
</dbReference>
<evidence type="ECO:0000256" key="4">
    <source>
        <dbReference type="ARBA" id="ARBA00022833"/>
    </source>
</evidence>
<protein>
    <recommendedName>
        <fullName evidence="6">MPN domain-containing protein</fullName>
    </recommendedName>
</protein>
<dbReference type="RefSeq" id="WP_134336749.1">
    <property type="nucleotide sequence ID" value="NZ_BMCZ01000002.1"/>
</dbReference>
<dbReference type="InterPro" id="IPR025657">
    <property type="entry name" value="RadC_JAB"/>
</dbReference>
<dbReference type="GO" id="GO:0008237">
    <property type="term" value="F:metallopeptidase activity"/>
    <property type="evidence" value="ECO:0007669"/>
    <property type="project" value="UniProtKB-KW"/>
</dbReference>
<keyword evidence="1" id="KW-0645">Protease</keyword>
<dbReference type="GO" id="GO:0006508">
    <property type="term" value="P:proteolysis"/>
    <property type="evidence" value="ECO:0007669"/>
    <property type="project" value="UniProtKB-KW"/>
</dbReference>